<keyword evidence="2 9" id="KW-0813">Transport</keyword>
<comment type="similarity">
    <text evidence="8 9">Belongs to the TRAP transporter small permease family.</text>
</comment>
<feature type="transmembrane region" description="Helical" evidence="9">
    <location>
        <begin position="12"/>
        <end position="38"/>
    </location>
</feature>
<dbReference type="InterPro" id="IPR007387">
    <property type="entry name" value="TRAP_DctQ"/>
</dbReference>
<name>A0A936ZST2_9BURK</name>
<evidence type="ECO:0000256" key="7">
    <source>
        <dbReference type="ARBA" id="ARBA00023136"/>
    </source>
</evidence>
<organism evidence="11 12">
    <name type="scientific">Ramlibacter aurantiacus</name>
    <dbReference type="NCBI Taxonomy" id="2801330"/>
    <lineage>
        <taxon>Bacteria</taxon>
        <taxon>Pseudomonadati</taxon>
        <taxon>Pseudomonadota</taxon>
        <taxon>Betaproteobacteria</taxon>
        <taxon>Burkholderiales</taxon>
        <taxon>Comamonadaceae</taxon>
        <taxon>Ramlibacter</taxon>
    </lineage>
</organism>
<feature type="transmembrane region" description="Helical" evidence="9">
    <location>
        <begin position="130"/>
        <end position="151"/>
    </location>
</feature>
<feature type="domain" description="Tripartite ATP-independent periplasmic transporters DctQ component" evidence="10">
    <location>
        <begin position="26"/>
        <end position="153"/>
    </location>
</feature>
<keyword evidence="3" id="KW-1003">Cell membrane</keyword>
<evidence type="ECO:0000256" key="8">
    <source>
        <dbReference type="ARBA" id="ARBA00038436"/>
    </source>
</evidence>
<evidence type="ECO:0000313" key="12">
    <source>
        <dbReference type="Proteomes" id="UP000613011"/>
    </source>
</evidence>
<dbReference type="AlphaFoldDB" id="A0A936ZST2"/>
<evidence type="ECO:0000313" key="11">
    <source>
        <dbReference type="EMBL" id="MBL0423046.1"/>
    </source>
</evidence>
<dbReference type="RefSeq" id="WP_201686185.1">
    <property type="nucleotide sequence ID" value="NZ_JAEQNA010000011.1"/>
</dbReference>
<gene>
    <name evidence="11" type="ORF">JI739_22100</name>
</gene>
<comment type="caution">
    <text evidence="11">The sequence shown here is derived from an EMBL/GenBank/DDBJ whole genome shotgun (WGS) entry which is preliminary data.</text>
</comment>
<evidence type="ECO:0000259" key="10">
    <source>
        <dbReference type="Pfam" id="PF04290"/>
    </source>
</evidence>
<keyword evidence="4 9" id="KW-0997">Cell inner membrane</keyword>
<proteinExistence type="inferred from homology"/>
<dbReference type="GO" id="GO:0015740">
    <property type="term" value="P:C4-dicarboxylate transport"/>
    <property type="evidence" value="ECO:0007669"/>
    <property type="project" value="TreeGrafter"/>
</dbReference>
<keyword evidence="12" id="KW-1185">Reference proteome</keyword>
<comment type="subunit">
    <text evidence="9">The complex comprises the extracytoplasmic solute receptor protein and the two transmembrane proteins.</text>
</comment>
<keyword evidence="6 9" id="KW-1133">Transmembrane helix</keyword>
<comment type="function">
    <text evidence="9">Part of the tripartite ATP-independent periplasmic (TRAP) transport system.</text>
</comment>
<evidence type="ECO:0000256" key="6">
    <source>
        <dbReference type="ARBA" id="ARBA00022989"/>
    </source>
</evidence>
<protein>
    <recommendedName>
        <fullName evidence="9">TRAP transporter small permease protein</fullName>
    </recommendedName>
</protein>
<evidence type="ECO:0000256" key="3">
    <source>
        <dbReference type="ARBA" id="ARBA00022475"/>
    </source>
</evidence>
<dbReference type="EMBL" id="JAEQNA010000011">
    <property type="protein sequence ID" value="MBL0423046.1"/>
    <property type="molecule type" value="Genomic_DNA"/>
</dbReference>
<reference evidence="11" key="1">
    <citation type="submission" date="2021-01" db="EMBL/GenBank/DDBJ databases">
        <title>Ramlibacter sp. strain AW1 16S ribosomal RNA gene Genome sequencing and assembly.</title>
        <authorList>
            <person name="Kang M."/>
        </authorList>
    </citation>
    <scope>NUCLEOTIDE SEQUENCE</scope>
    <source>
        <strain evidence="11">AW1</strain>
    </source>
</reference>
<evidence type="ECO:0000256" key="5">
    <source>
        <dbReference type="ARBA" id="ARBA00022692"/>
    </source>
</evidence>
<sequence length="164" mass="18783">MRFLLEALARVRALAQFITTLLFAGIFAVFLFAVFMRYAMNQPLAWADELNIILLLWVMFIAGALVLRDDEHVAFDIAWNAAPPRLRRAMGIVGALAFGGLFLVALPGTWSYIMFLWRERTTVLEWRLDLVYSCYLVFFVAVIVRFAAALLKLLGPHWRRQVGD</sequence>
<comment type="subcellular location">
    <subcellularLocation>
        <location evidence="1 9">Cell inner membrane</location>
        <topology evidence="1 9">Multi-pass membrane protein</topology>
    </subcellularLocation>
</comment>
<dbReference type="PANTHER" id="PTHR35011:SF2">
    <property type="entry name" value="2,3-DIKETO-L-GULONATE TRAP TRANSPORTER SMALL PERMEASE PROTEIN YIAM"/>
    <property type="match status" value="1"/>
</dbReference>
<dbReference type="GO" id="GO:0022857">
    <property type="term" value="F:transmembrane transporter activity"/>
    <property type="evidence" value="ECO:0007669"/>
    <property type="project" value="UniProtKB-UniRule"/>
</dbReference>
<accession>A0A936ZST2</accession>
<dbReference type="PANTHER" id="PTHR35011">
    <property type="entry name" value="2,3-DIKETO-L-GULONATE TRAP TRANSPORTER SMALL PERMEASE PROTEIN YIAM"/>
    <property type="match status" value="1"/>
</dbReference>
<evidence type="ECO:0000256" key="2">
    <source>
        <dbReference type="ARBA" id="ARBA00022448"/>
    </source>
</evidence>
<dbReference type="InterPro" id="IPR055348">
    <property type="entry name" value="DctQ"/>
</dbReference>
<evidence type="ECO:0000256" key="4">
    <source>
        <dbReference type="ARBA" id="ARBA00022519"/>
    </source>
</evidence>
<feature type="transmembrane region" description="Helical" evidence="9">
    <location>
        <begin position="50"/>
        <end position="68"/>
    </location>
</feature>
<dbReference type="Pfam" id="PF04290">
    <property type="entry name" value="DctQ"/>
    <property type="match status" value="1"/>
</dbReference>
<keyword evidence="5 9" id="KW-0812">Transmembrane</keyword>
<evidence type="ECO:0000256" key="1">
    <source>
        <dbReference type="ARBA" id="ARBA00004429"/>
    </source>
</evidence>
<dbReference type="Proteomes" id="UP000613011">
    <property type="component" value="Unassembled WGS sequence"/>
</dbReference>
<evidence type="ECO:0000256" key="9">
    <source>
        <dbReference type="RuleBase" id="RU369079"/>
    </source>
</evidence>
<feature type="transmembrane region" description="Helical" evidence="9">
    <location>
        <begin position="89"/>
        <end position="110"/>
    </location>
</feature>
<dbReference type="GO" id="GO:0005886">
    <property type="term" value="C:plasma membrane"/>
    <property type="evidence" value="ECO:0007669"/>
    <property type="project" value="UniProtKB-SubCell"/>
</dbReference>
<keyword evidence="7 9" id="KW-0472">Membrane</keyword>